<keyword evidence="3" id="KW-1185">Reference proteome</keyword>
<dbReference type="GO" id="GO:0003677">
    <property type="term" value="F:DNA binding"/>
    <property type="evidence" value="ECO:0007669"/>
    <property type="project" value="InterPro"/>
</dbReference>
<sequence length="73" mass="8456">MISYEPFWERTKESGITTYALINEYHFSSSTIDRLRHNKPVNTTTLNDLCNIYQCPIEGIVKYIPDDAAAEEK</sequence>
<dbReference type="STRING" id="1261640.BHK98_06565"/>
<dbReference type="InterPro" id="IPR001387">
    <property type="entry name" value="Cro/C1-type_HTH"/>
</dbReference>
<reference evidence="2 3" key="1">
    <citation type="journal article" date="2016" name="Appl. Environ. Microbiol.">
        <title>Function and Phylogeny of Bacterial Butyryl Coenzyme A:Acetate Transferases and Their Diversity in the Proximal Colon of Swine.</title>
        <authorList>
            <person name="Trachsel J."/>
            <person name="Bayles D.O."/>
            <person name="Looft T."/>
            <person name="Levine U.Y."/>
            <person name="Allen H.K."/>
        </authorList>
    </citation>
    <scope>NUCLEOTIDE SEQUENCE [LARGE SCALE GENOMIC DNA]</scope>
    <source>
        <strain evidence="2 3">68-3-10</strain>
    </source>
</reference>
<accession>A0A1Q9JHS3</accession>
<feature type="domain" description="HTH cro/C1-type" evidence="1">
    <location>
        <begin position="8"/>
        <end position="66"/>
    </location>
</feature>
<organism evidence="2 3">
    <name type="scientific">Hornefia porci</name>
    <dbReference type="NCBI Taxonomy" id="2652292"/>
    <lineage>
        <taxon>Bacteria</taxon>
        <taxon>Bacillati</taxon>
        <taxon>Bacillota</taxon>
        <taxon>Clostridia</taxon>
        <taxon>Peptostreptococcales</taxon>
        <taxon>Anaerovoracaceae</taxon>
        <taxon>Hornefia</taxon>
    </lineage>
</organism>
<dbReference type="RefSeq" id="WP_075712745.1">
    <property type="nucleotide sequence ID" value="NZ_MJIE01000001.1"/>
</dbReference>
<dbReference type="SUPFAM" id="SSF47413">
    <property type="entry name" value="lambda repressor-like DNA-binding domains"/>
    <property type="match status" value="1"/>
</dbReference>
<proteinExistence type="predicted"/>
<evidence type="ECO:0000313" key="2">
    <source>
        <dbReference type="EMBL" id="OLR55753.1"/>
    </source>
</evidence>
<comment type="caution">
    <text evidence="2">The sequence shown here is derived from an EMBL/GenBank/DDBJ whole genome shotgun (WGS) entry which is preliminary data.</text>
</comment>
<dbReference type="EMBL" id="MJIE01000001">
    <property type="protein sequence ID" value="OLR55753.1"/>
    <property type="molecule type" value="Genomic_DNA"/>
</dbReference>
<evidence type="ECO:0000259" key="1">
    <source>
        <dbReference type="Pfam" id="PF13443"/>
    </source>
</evidence>
<dbReference type="OrthoDB" id="9807880at2"/>
<evidence type="ECO:0000313" key="3">
    <source>
        <dbReference type="Proteomes" id="UP000187404"/>
    </source>
</evidence>
<dbReference type="AlphaFoldDB" id="A0A1Q9JHS3"/>
<dbReference type="Pfam" id="PF13443">
    <property type="entry name" value="HTH_26"/>
    <property type="match status" value="1"/>
</dbReference>
<dbReference type="InterPro" id="IPR010982">
    <property type="entry name" value="Lambda_DNA-bd_dom_sf"/>
</dbReference>
<dbReference type="Proteomes" id="UP000187404">
    <property type="component" value="Unassembled WGS sequence"/>
</dbReference>
<protein>
    <submittedName>
        <fullName evidence="2">Transcriptional regulator</fullName>
    </submittedName>
</protein>
<name>A0A1Q9JHS3_9FIRM</name>
<gene>
    <name evidence="2" type="ORF">BHK98_06565</name>
</gene>